<keyword evidence="1" id="KW-0106">Calcium</keyword>
<organism evidence="4 5">
    <name type="scientific">Littorina saxatilis</name>
    <dbReference type="NCBI Taxonomy" id="31220"/>
    <lineage>
        <taxon>Eukaryota</taxon>
        <taxon>Metazoa</taxon>
        <taxon>Spiralia</taxon>
        <taxon>Lophotrochozoa</taxon>
        <taxon>Mollusca</taxon>
        <taxon>Gastropoda</taxon>
        <taxon>Caenogastropoda</taxon>
        <taxon>Littorinimorpha</taxon>
        <taxon>Littorinoidea</taxon>
        <taxon>Littorinidae</taxon>
        <taxon>Littorina</taxon>
    </lineage>
</organism>
<name>A0AAN9AXU3_9CAEN</name>
<evidence type="ECO:0000256" key="2">
    <source>
        <dbReference type="SAM" id="SignalP"/>
    </source>
</evidence>
<dbReference type="GO" id="GO:0005509">
    <property type="term" value="F:calcium ion binding"/>
    <property type="evidence" value="ECO:0007669"/>
    <property type="project" value="InterPro"/>
</dbReference>
<evidence type="ECO:0000256" key="1">
    <source>
        <dbReference type="ARBA" id="ARBA00022837"/>
    </source>
</evidence>
<keyword evidence="2" id="KW-0732">Signal</keyword>
<feature type="chain" id="PRO_5042861520" description="EF-hand domain-containing protein" evidence="2">
    <location>
        <begin position="19"/>
        <end position="246"/>
    </location>
</feature>
<protein>
    <recommendedName>
        <fullName evidence="3">EF-hand domain-containing protein</fullName>
    </recommendedName>
</protein>
<dbReference type="InterPro" id="IPR002048">
    <property type="entry name" value="EF_hand_dom"/>
</dbReference>
<sequence length="246" mass="27408">MWVKLSLAVLCLSVLGHTQLTPKLDMFGLINILYYKADNNRDGTISESELMDIWHGFDQNGDKDVTAAEFIPSWAAVTTMSLELSTAYFYIADLNDDGQITSSDLQLVYQRFDLDGDGTVTAQEFNLKWQQLWREAPFAVLYLRADTNKDDDLQASEYPRLFSSLGSKADGSVTKAEFMQGWMTSGFGSTSDAGVIFDQLDGNDDDTLTTTEVAHVISRYDVNHNHKVELLELLQIVALVPTPSPS</sequence>
<dbReference type="PROSITE" id="PS50222">
    <property type="entry name" value="EF_HAND_2"/>
    <property type="match status" value="2"/>
</dbReference>
<dbReference type="PROSITE" id="PS00018">
    <property type="entry name" value="EF_HAND_1"/>
    <property type="match status" value="3"/>
</dbReference>
<dbReference type="SUPFAM" id="SSF47473">
    <property type="entry name" value="EF-hand"/>
    <property type="match status" value="2"/>
</dbReference>
<feature type="signal peptide" evidence="2">
    <location>
        <begin position="1"/>
        <end position="18"/>
    </location>
</feature>
<feature type="domain" description="EF-hand" evidence="3">
    <location>
        <begin position="100"/>
        <end position="135"/>
    </location>
</feature>
<reference evidence="4 5" key="1">
    <citation type="submission" date="2024-02" db="EMBL/GenBank/DDBJ databases">
        <title>Chromosome-scale genome assembly of the rough periwinkle Littorina saxatilis.</title>
        <authorList>
            <person name="De Jode A."/>
            <person name="Faria R."/>
            <person name="Formenti G."/>
            <person name="Sims Y."/>
            <person name="Smith T.P."/>
            <person name="Tracey A."/>
            <person name="Wood J.M.D."/>
            <person name="Zagrodzka Z.B."/>
            <person name="Johannesson K."/>
            <person name="Butlin R.K."/>
            <person name="Leder E.H."/>
        </authorList>
    </citation>
    <scope>NUCLEOTIDE SEQUENCE [LARGE SCALE GENOMIC DNA]</scope>
    <source>
        <strain evidence="4">Snail1</strain>
        <tissue evidence="4">Muscle</tissue>
    </source>
</reference>
<dbReference type="AlphaFoldDB" id="A0AAN9AXU3"/>
<dbReference type="EMBL" id="JBAMIC010000018">
    <property type="protein sequence ID" value="KAK7095396.1"/>
    <property type="molecule type" value="Genomic_DNA"/>
</dbReference>
<dbReference type="PANTHER" id="PTHR10827">
    <property type="entry name" value="RETICULOCALBIN"/>
    <property type="match status" value="1"/>
</dbReference>
<dbReference type="SMART" id="SM00054">
    <property type="entry name" value="EFh"/>
    <property type="match status" value="3"/>
</dbReference>
<dbReference type="Gene3D" id="1.10.238.10">
    <property type="entry name" value="EF-hand"/>
    <property type="match status" value="2"/>
</dbReference>
<dbReference type="PANTHER" id="PTHR10827:SF102">
    <property type="entry name" value="EF-HAND DOMAIN-CONTAINING PROTEIN"/>
    <property type="match status" value="1"/>
</dbReference>
<comment type="caution">
    <text evidence="4">The sequence shown here is derived from an EMBL/GenBank/DDBJ whole genome shotgun (WGS) entry which is preliminary data.</text>
</comment>
<keyword evidence="5" id="KW-1185">Reference proteome</keyword>
<dbReference type="InterPro" id="IPR011992">
    <property type="entry name" value="EF-hand-dom_pair"/>
</dbReference>
<dbReference type="Proteomes" id="UP001374579">
    <property type="component" value="Unassembled WGS sequence"/>
</dbReference>
<evidence type="ECO:0000259" key="3">
    <source>
        <dbReference type="PROSITE" id="PS50222"/>
    </source>
</evidence>
<accession>A0AAN9AXU3</accession>
<proteinExistence type="predicted"/>
<evidence type="ECO:0000313" key="5">
    <source>
        <dbReference type="Proteomes" id="UP001374579"/>
    </source>
</evidence>
<evidence type="ECO:0000313" key="4">
    <source>
        <dbReference type="EMBL" id="KAK7095396.1"/>
    </source>
</evidence>
<feature type="domain" description="EF-hand" evidence="3">
    <location>
        <begin position="208"/>
        <end position="243"/>
    </location>
</feature>
<dbReference type="Pfam" id="PF13202">
    <property type="entry name" value="EF-hand_5"/>
    <property type="match status" value="3"/>
</dbReference>
<dbReference type="InterPro" id="IPR018247">
    <property type="entry name" value="EF_Hand_1_Ca_BS"/>
</dbReference>
<gene>
    <name evidence="4" type="ORF">V1264_006808</name>
</gene>